<dbReference type="PRINTS" id="PR00120">
    <property type="entry name" value="HATPASE"/>
</dbReference>
<dbReference type="InterPro" id="IPR018303">
    <property type="entry name" value="ATPase_P-typ_P_site"/>
</dbReference>
<feature type="transmembrane region" description="Helical" evidence="11">
    <location>
        <begin position="835"/>
        <end position="852"/>
    </location>
</feature>
<dbReference type="SUPFAM" id="SSF81660">
    <property type="entry name" value="Metal cation-transporting ATPase, ATP-binding domain N"/>
    <property type="match status" value="1"/>
</dbReference>
<evidence type="ECO:0000313" key="13">
    <source>
        <dbReference type="EMBL" id="MDN4519704.1"/>
    </source>
</evidence>
<comment type="similarity">
    <text evidence="2">Belongs to the cation transport ATPase (P-type) (TC 3.A.3) family. Type IIA subfamily.</text>
</comment>
<dbReference type="Gene3D" id="1.20.1110.10">
    <property type="entry name" value="Calcium-transporting ATPase, transmembrane domain"/>
    <property type="match status" value="1"/>
</dbReference>
<evidence type="ECO:0000256" key="7">
    <source>
        <dbReference type="ARBA" id="ARBA00022967"/>
    </source>
</evidence>
<dbReference type="SUPFAM" id="SSF56784">
    <property type="entry name" value="HAD-like"/>
    <property type="match status" value="1"/>
</dbReference>
<feature type="transmembrane region" description="Helical" evidence="11">
    <location>
        <begin position="864"/>
        <end position="888"/>
    </location>
</feature>
<dbReference type="InterPro" id="IPR008250">
    <property type="entry name" value="ATPase_P-typ_transduc_dom_A_sf"/>
</dbReference>
<dbReference type="InterPro" id="IPR023298">
    <property type="entry name" value="ATPase_P-typ_TM_dom_sf"/>
</dbReference>
<evidence type="ECO:0000256" key="6">
    <source>
        <dbReference type="ARBA" id="ARBA00022840"/>
    </source>
</evidence>
<dbReference type="Gene3D" id="2.70.150.10">
    <property type="entry name" value="Calcium-transporting ATPase, cytoplasmic transduction domain A"/>
    <property type="match status" value="1"/>
</dbReference>
<keyword evidence="7" id="KW-1278">Translocase</keyword>
<sequence length="939" mass="99949">MTSVVDDTDPSLLDCDTVVERLGSDAERGLSMQEAARRLVEVGPNEITAEPAVPRWRKFVEQFRDPLIYLLFVAIVISLIVWAVDGASGWPVDAVVIAAIVVANAVLGYAQRAHAERAVEALMRMSAATATVIRDGVQRRVPTRELVPGDVLVLAEGDTVAADARLLSASTLQVSEAPLTGESEPVLKDASTLTAPAALGDRLDMVFNGSAVNRGVGRAVVTATAMATQMGQIVVLLRAVQQEPTPLQLEIARLGRVLGIAVLSIAVVVIAAVLLVFGVDNIGNVVTALLLGVSLAVAAVPEGLPAIMSVVLALGVRRMAARNAIVKDLSSVETLGSASVVCSDKTGTLTTGEMTIGRIVTPVGEVTVTGAGYRPDGRIELDGDPLADDGELGRQCALVLGIGSLANDATVQEQDGEWTVQGDPTEAAFLVAEGKVGSGYRQDGRFSRVGEIPFTSERKLMTSVESDTRHGGRIVVLTKGAPEVLLGRCSHVQVGERTEPLDEVWRTRVIDDVERLSGDAYRTLAVAYLRLQRADPPEIDESLERNLVYVGMVGIIDPPRPEAAAAIAEARGAGIRVVMITGDHPRTAARIARDLGLTMEGSAVSGVDLGEFTEDQFRETVRRRSVYARVSPADKQRIVDALHADHHVVAMTGDGVNDAPALKAADIGVAMGRSGTEVAKEAAKMILADDNFATIVNAIREGRGIFSNIRKFLRYLLSSNMGEVLTVFLGVVLARANGLTDGHSGIALPLLATQILWINLLTDSGPALAMGVDRETEDVMSRPPRSLSDRIIDARMWGGIVVTGVVMALATLLTIDLYLPGGLIAGEQSLDTARTAGFTVLVLAQLFNSLNARSETGTAFRRLFANPWLWVAIAVSALLQVAVVHLPFLQHAFSTEPLSPAQWAVCIAMASTVLWVSEIRKLLLRVLDHRNRVAAHVNR</sequence>
<comment type="caution">
    <text evidence="13">The sequence shown here is derived from an EMBL/GenBank/DDBJ whole genome shotgun (WGS) entry which is preliminary data.</text>
</comment>
<dbReference type="InterPro" id="IPR023214">
    <property type="entry name" value="HAD_sf"/>
</dbReference>
<evidence type="ECO:0000256" key="4">
    <source>
        <dbReference type="ARBA" id="ARBA00022692"/>
    </source>
</evidence>
<dbReference type="SMART" id="SM00831">
    <property type="entry name" value="Cation_ATPase_N"/>
    <property type="match status" value="1"/>
</dbReference>
<organism evidence="13 14">
    <name type="scientific">Mycolicibacterium austroafricanum</name>
    <name type="common">Mycobacterium austroafricanum</name>
    <dbReference type="NCBI Taxonomy" id="39687"/>
    <lineage>
        <taxon>Bacteria</taxon>
        <taxon>Bacillati</taxon>
        <taxon>Actinomycetota</taxon>
        <taxon>Actinomycetes</taxon>
        <taxon>Mycobacteriales</taxon>
        <taxon>Mycobacteriaceae</taxon>
        <taxon>Mycolicibacterium</taxon>
    </lineage>
</organism>
<dbReference type="Pfam" id="PF13246">
    <property type="entry name" value="Cation_ATPase"/>
    <property type="match status" value="1"/>
</dbReference>
<dbReference type="SFLD" id="SFLDG00002">
    <property type="entry name" value="C1.7:_P-type_atpase_like"/>
    <property type="match status" value="1"/>
</dbReference>
<dbReference type="Pfam" id="PF00689">
    <property type="entry name" value="Cation_ATPase_C"/>
    <property type="match status" value="1"/>
</dbReference>
<dbReference type="SUPFAM" id="SSF81665">
    <property type="entry name" value="Calcium ATPase, transmembrane domain M"/>
    <property type="match status" value="1"/>
</dbReference>
<keyword evidence="9 11" id="KW-0472">Membrane</keyword>
<feature type="transmembrane region" description="Helical" evidence="11">
    <location>
        <begin position="90"/>
        <end position="110"/>
    </location>
</feature>
<dbReference type="EMBL" id="JAUHTC010000060">
    <property type="protein sequence ID" value="MDN4519704.1"/>
    <property type="molecule type" value="Genomic_DNA"/>
</dbReference>
<dbReference type="InterPro" id="IPR059000">
    <property type="entry name" value="ATPase_P-type_domA"/>
</dbReference>
<comment type="subcellular location">
    <subcellularLocation>
        <location evidence="1">Cell membrane</location>
        <topology evidence="1">Multi-pass membrane protein</topology>
    </subcellularLocation>
</comment>
<feature type="transmembrane region" description="Helical" evidence="11">
    <location>
        <begin position="712"/>
        <end position="734"/>
    </location>
</feature>
<reference evidence="13" key="1">
    <citation type="submission" date="2023-07" db="EMBL/GenBank/DDBJ databases">
        <title>Degradation of tert-butanol by M. austroafricanum TBA100.</title>
        <authorList>
            <person name="Helbich S."/>
            <person name="Vainshtein Y."/>
        </authorList>
    </citation>
    <scope>NUCLEOTIDE SEQUENCE</scope>
    <source>
        <strain evidence="13">TBA100</strain>
    </source>
</reference>
<evidence type="ECO:0000256" key="9">
    <source>
        <dbReference type="ARBA" id="ARBA00023136"/>
    </source>
</evidence>
<feature type="domain" description="Cation-transporting P-type ATPase N-terminal" evidence="12">
    <location>
        <begin position="9"/>
        <end position="83"/>
    </location>
</feature>
<feature type="transmembrane region" description="Helical" evidence="11">
    <location>
        <begin position="285"/>
        <end position="314"/>
    </location>
</feature>
<keyword evidence="8 11" id="KW-1133">Transmembrane helix</keyword>
<evidence type="ECO:0000256" key="3">
    <source>
        <dbReference type="ARBA" id="ARBA00022475"/>
    </source>
</evidence>
<dbReference type="InterPro" id="IPR006068">
    <property type="entry name" value="ATPase_P-typ_cation-transptr_C"/>
</dbReference>
<keyword evidence="14" id="KW-1185">Reference proteome</keyword>
<dbReference type="Gene3D" id="3.40.1110.10">
    <property type="entry name" value="Calcium-transporting ATPase, cytoplasmic domain N"/>
    <property type="match status" value="1"/>
</dbReference>
<dbReference type="Proteomes" id="UP001172687">
    <property type="component" value="Unassembled WGS sequence"/>
</dbReference>
<dbReference type="Gene3D" id="3.40.50.1000">
    <property type="entry name" value="HAD superfamily/HAD-like"/>
    <property type="match status" value="1"/>
</dbReference>
<dbReference type="SFLD" id="SFLDS00003">
    <property type="entry name" value="Haloacid_Dehalogenase"/>
    <property type="match status" value="1"/>
</dbReference>
<dbReference type="RefSeq" id="WP_208673311.1">
    <property type="nucleotide sequence ID" value="NZ_CP070380.1"/>
</dbReference>
<dbReference type="PANTHER" id="PTHR43294">
    <property type="entry name" value="SODIUM/POTASSIUM-TRANSPORTING ATPASE SUBUNIT ALPHA"/>
    <property type="match status" value="1"/>
</dbReference>
<dbReference type="NCBIfam" id="TIGR01494">
    <property type="entry name" value="ATPase_P-type"/>
    <property type="match status" value="3"/>
</dbReference>
<evidence type="ECO:0000256" key="2">
    <source>
        <dbReference type="ARBA" id="ARBA00005675"/>
    </source>
</evidence>
<feature type="transmembrane region" description="Helical" evidence="11">
    <location>
        <begin position="794"/>
        <end position="815"/>
    </location>
</feature>
<dbReference type="SFLD" id="SFLDF00027">
    <property type="entry name" value="p-type_atpase"/>
    <property type="match status" value="1"/>
</dbReference>
<evidence type="ECO:0000313" key="14">
    <source>
        <dbReference type="Proteomes" id="UP001172687"/>
    </source>
</evidence>
<dbReference type="InterPro" id="IPR023299">
    <property type="entry name" value="ATPase_P-typ_cyto_dom_N"/>
</dbReference>
<comment type="catalytic activity">
    <reaction evidence="10">
        <text>ATP + H2O = ADP + phosphate + H(+)</text>
        <dbReference type="Rhea" id="RHEA:13065"/>
        <dbReference type="ChEBI" id="CHEBI:15377"/>
        <dbReference type="ChEBI" id="CHEBI:15378"/>
        <dbReference type="ChEBI" id="CHEBI:30616"/>
        <dbReference type="ChEBI" id="CHEBI:43474"/>
        <dbReference type="ChEBI" id="CHEBI:456216"/>
    </reaction>
</comment>
<keyword evidence="3" id="KW-1003">Cell membrane</keyword>
<protein>
    <submittedName>
        <fullName evidence="13">Cation-translocating P-type ATPase</fullName>
    </submittedName>
</protein>
<dbReference type="InterPro" id="IPR050510">
    <property type="entry name" value="Cation_transp_ATPase_P-type"/>
</dbReference>
<feature type="transmembrane region" description="Helical" evidence="11">
    <location>
        <begin position="257"/>
        <end position="279"/>
    </location>
</feature>
<evidence type="ECO:0000256" key="10">
    <source>
        <dbReference type="ARBA" id="ARBA00049360"/>
    </source>
</evidence>
<dbReference type="InterPro" id="IPR036412">
    <property type="entry name" value="HAD-like_sf"/>
</dbReference>
<evidence type="ECO:0000256" key="11">
    <source>
        <dbReference type="SAM" id="Phobius"/>
    </source>
</evidence>
<keyword evidence="6" id="KW-0067">ATP-binding</keyword>
<dbReference type="Pfam" id="PF00690">
    <property type="entry name" value="Cation_ATPase_N"/>
    <property type="match status" value="1"/>
</dbReference>
<dbReference type="Pfam" id="PF00122">
    <property type="entry name" value="E1-E2_ATPase"/>
    <property type="match status" value="1"/>
</dbReference>
<dbReference type="PROSITE" id="PS00154">
    <property type="entry name" value="ATPASE_E1_E2"/>
    <property type="match status" value="1"/>
</dbReference>
<dbReference type="InterPro" id="IPR044492">
    <property type="entry name" value="P_typ_ATPase_HD_dom"/>
</dbReference>
<dbReference type="Pfam" id="PF08282">
    <property type="entry name" value="Hydrolase_3"/>
    <property type="match status" value="1"/>
</dbReference>
<feature type="transmembrane region" description="Helical" evidence="11">
    <location>
        <begin position="67"/>
        <end position="84"/>
    </location>
</feature>
<proteinExistence type="inferred from homology"/>
<keyword evidence="4 11" id="KW-0812">Transmembrane</keyword>
<evidence type="ECO:0000256" key="5">
    <source>
        <dbReference type="ARBA" id="ARBA00022741"/>
    </source>
</evidence>
<keyword evidence="5" id="KW-0547">Nucleotide-binding</keyword>
<dbReference type="SUPFAM" id="SSF81653">
    <property type="entry name" value="Calcium ATPase, transduction domain A"/>
    <property type="match status" value="1"/>
</dbReference>
<evidence type="ECO:0000256" key="1">
    <source>
        <dbReference type="ARBA" id="ARBA00004651"/>
    </source>
</evidence>
<dbReference type="PANTHER" id="PTHR43294:SF21">
    <property type="entry name" value="CATION TRANSPORTING ATPASE"/>
    <property type="match status" value="1"/>
</dbReference>
<gene>
    <name evidence="13" type="ORF">QYF68_18070</name>
</gene>
<evidence type="ECO:0000259" key="12">
    <source>
        <dbReference type="SMART" id="SM00831"/>
    </source>
</evidence>
<dbReference type="InterPro" id="IPR001757">
    <property type="entry name" value="P_typ_ATPase"/>
</dbReference>
<feature type="transmembrane region" description="Helical" evidence="11">
    <location>
        <begin position="746"/>
        <end position="773"/>
    </location>
</feature>
<feature type="transmembrane region" description="Helical" evidence="11">
    <location>
        <begin position="900"/>
        <end position="917"/>
    </location>
</feature>
<accession>A0ABT8HG15</accession>
<name>A0ABT8HG15_MYCAO</name>
<dbReference type="PRINTS" id="PR00119">
    <property type="entry name" value="CATATPASE"/>
</dbReference>
<dbReference type="InterPro" id="IPR004014">
    <property type="entry name" value="ATPase_P-typ_cation-transptr_N"/>
</dbReference>
<evidence type="ECO:0000256" key="8">
    <source>
        <dbReference type="ARBA" id="ARBA00022989"/>
    </source>
</evidence>